<keyword evidence="3" id="KW-0949">S-adenosyl-L-methionine</keyword>
<keyword evidence="1 5" id="KW-0489">Methyltransferase</keyword>
<gene>
    <name evidence="5" type="primary">ubiE_2</name>
    <name evidence="5" type="ORF">PHA8399_01890</name>
</gene>
<dbReference type="GO" id="GO:0043770">
    <property type="term" value="F:demethylmenaquinone methyltransferase activity"/>
    <property type="evidence" value="ECO:0007669"/>
    <property type="project" value="UniProtKB-EC"/>
</dbReference>
<accession>A0A0P1H942</accession>
<evidence type="ECO:0000256" key="1">
    <source>
        <dbReference type="ARBA" id="ARBA00022603"/>
    </source>
</evidence>
<name>A0A0P1H942_9RHOB</name>
<dbReference type="Gene3D" id="3.40.50.150">
    <property type="entry name" value="Vaccinia Virus protein VP39"/>
    <property type="match status" value="1"/>
</dbReference>
<dbReference type="CDD" id="cd02440">
    <property type="entry name" value="AdoMet_MTases"/>
    <property type="match status" value="1"/>
</dbReference>
<evidence type="ECO:0000313" key="5">
    <source>
        <dbReference type="EMBL" id="CUH99764.1"/>
    </source>
</evidence>
<dbReference type="RefSeq" id="WP_058285890.1">
    <property type="nucleotide sequence ID" value="NZ_CYSR01000021.1"/>
</dbReference>
<dbReference type="SUPFAM" id="SSF53335">
    <property type="entry name" value="S-adenosyl-L-methionine-dependent methyltransferases"/>
    <property type="match status" value="1"/>
</dbReference>
<dbReference type="EMBL" id="CYSR01000021">
    <property type="protein sequence ID" value="CUH99764.1"/>
    <property type="molecule type" value="Genomic_DNA"/>
</dbReference>
<dbReference type="PANTHER" id="PTHR43464:SF19">
    <property type="entry name" value="UBIQUINONE BIOSYNTHESIS O-METHYLTRANSFERASE, MITOCHONDRIAL"/>
    <property type="match status" value="1"/>
</dbReference>
<dbReference type="InterPro" id="IPR029063">
    <property type="entry name" value="SAM-dependent_MTases_sf"/>
</dbReference>
<protein>
    <submittedName>
        <fullName evidence="5">Demethylmenaquinone methyltransferase</fullName>
        <ecNumber evidence="5">2.1.1.163</ecNumber>
    </submittedName>
</protein>
<evidence type="ECO:0000313" key="6">
    <source>
        <dbReference type="Proteomes" id="UP000051326"/>
    </source>
</evidence>
<reference evidence="5 6" key="1">
    <citation type="submission" date="2015-09" db="EMBL/GenBank/DDBJ databases">
        <authorList>
            <consortium name="Swine Surveillance"/>
        </authorList>
    </citation>
    <scope>NUCLEOTIDE SEQUENCE [LARGE SCALE GENOMIC DNA]</scope>
    <source>
        <strain evidence="5 6">CECT 8399</strain>
    </source>
</reference>
<dbReference type="Proteomes" id="UP000051326">
    <property type="component" value="Unassembled WGS sequence"/>
</dbReference>
<dbReference type="STRING" id="1396826.PHA8399_01890"/>
<evidence type="ECO:0000259" key="4">
    <source>
        <dbReference type="Pfam" id="PF13847"/>
    </source>
</evidence>
<organism evidence="5 6">
    <name type="scientific">Leisingera aquaemixtae</name>
    <dbReference type="NCBI Taxonomy" id="1396826"/>
    <lineage>
        <taxon>Bacteria</taxon>
        <taxon>Pseudomonadati</taxon>
        <taxon>Pseudomonadota</taxon>
        <taxon>Alphaproteobacteria</taxon>
        <taxon>Rhodobacterales</taxon>
        <taxon>Roseobacteraceae</taxon>
        <taxon>Leisingera</taxon>
    </lineage>
</organism>
<dbReference type="PANTHER" id="PTHR43464">
    <property type="entry name" value="METHYLTRANSFERASE"/>
    <property type="match status" value="1"/>
</dbReference>
<evidence type="ECO:0000256" key="2">
    <source>
        <dbReference type="ARBA" id="ARBA00022679"/>
    </source>
</evidence>
<dbReference type="Pfam" id="PF13847">
    <property type="entry name" value="Methyltransf_31"/>
    <property type="match status" value="1"/>
</dbReference>
<feature type="domain" description="Methyltransferase" evidence="4">
    <location>
        <begin position="36"/>
        <end position="142"/>
    </location>
</feature>
<evidence type="ECO:0000256" key="3">
    <source>
        <dbReference type="ARBA" id="ARBA00022691"/>
    </source>
</evidence>
<proteinExistence type="predicted"/>
<dbReference type="GO" id="GO:0032259">
    <property type="term" value="P:methylation"/>
    <property type="evidence" value="ECO:0007669"/>
    <property type="project" value="UniProtKB-KW"/>
</dbReference>
<dbReference type="InterPro" id="IPR025714">
    <property type="entry name" value="Methyltranfer_dom"/>
</dbReference>
<sequence length="258" mass="28779">MLQFDEETTRVLEDAYQGADISRRRRASFDALAPQPGDRILDLGCGNGLLTAELARATGPAGHVTGLDASPDMLAAARQRLQGRSNTTLTESDAASLPFKPESFDKAVSVQVFEYITSRRPVLRALYYVLKPDGRLVIGDIHFDTFAWHSDNRARMQRFMDIWDSHLAERAVPARLPEELRDCGFALESMRPVTLCDTSLRPDGLAAVMIRLIRAYAVQTGATDEDDAAAWAQEQEELAQEGRFFFSLTHFVCTARRI</sequence>
<dbReference type="EC" id="2.1.1.163" evidence="5"/>
<dbReference type="AlphaFoldDB" id="A0A0P1H942"/>
<keyword evidence="2 5" id="KW-0808">Transferase</keyword>